<dbReference type="InterPro" id="IPR005178">
    <property type="entry name" value="Ostalpha/TMEM184C"/>
</dbReference>
<organism evidence="6">
    <name type="scientific">Cryptosporidium parvum</name>
    <dbReference type="NCBI Taxonomy" id="5807"/>
    <lineage>
        <taxon>Eukaryota</taxon>
        <taxon>Sar</taxon>
        <taxon>Alveolata</taxon>
        <taxon>Apicomplexa</taxon>
        <taxon>Conoidasida</taxon>
        <taxon>Coccidia</taxon>
        <taxon>Eucoccidiorida</taxon>
        <taxon>Eimeriorina</taxon>
        <taxon>Cryptosporidiidae</taxon>
        <taxon>Cryptosporidium</taxon>
    </lineage>
</organism>
<gene>
    <name evidence="6" type="primary">cgd2_4200</name>
    <name evidence="7" type="ORF">CPATCC_000481</name>
</gene>
<dbReference type="GO" id="GO:0016020">
    <property type="term" value="C:membrane"/>
    <property type="evidence" value="ECO:0007669"/>
    <property type="project" value="UniProtKB-SubCell"/>
</dbReference>
<sequence>MRWKWVVSSVATLLTLIISVVNIMHQYLNLCKPKLQLCICRILTMIPVYAIISYISYLFVDYASPLNIVRDCYEGYVMFSFLQLLIFYMGGDQVILSVLESNKIKAEIWPHHHFNHSLSMVGLASTAGSIESNEEEISVNIMDICPDYFCEKKDNLDEVSIDSGFQGDELANHRLKIARFYSFIKLGVLQFVILKPISALISLFLESIGLYGSGSFSFKRGYLYITVLNSISVSLSVYSLFLLYISISEQLAPIRPVLKFFCIKLIIFMSFWQSIILSVLSHFGIYPDEPNYTIKLHNWLLTIEMTVCAIIYGIAFTIKKDFKNYVESRQGYSQDDYNTDNLQDCEKTCHKDLFSGKDSGPMRNANFPPQASTDKPNLTLKISHLPSSISKNIKLYIYRFTCIVNPKDIIQDIISAFRFLKQINKSPNPEIKLGNSGATF</sequence>
<keyword evidence="2 5" id="KW-0812">Transmembrane</keyword>
<dbReference type="OMA" id="WPFNRWF"/>
<reference evidence="7 8" key="2">
    <citation type="submission" date="2019-09" db="EMBL/GenBank/DDBJ databases">
        <title>Consistent, comparative and evidence-based genome assembly and annotation for Cryptosporidium parvum, C. hominis and C. tyzzeri.</title>
        <authorList>
            <person name="Baptista R.P."/>
            <person name="Li Y."/>
            <person name="Sateriale A."/>
            <person name="Ansell B."/>
            <person name="Jex A."/>
            <person name="Sanders M."/>
            <person name="Brooks K."/>
            <person name="Tracey A."/>
            <person name="Berriman M."/>
            <person name="Striepen B."/>
            <person name="Cotton J.A."/>
            <person name="Kissinger J.C."/>
        </authorList>
    </citation>
    <scope>NUCLEOTIDE SEQUENCE [LARGE SCALE GENOMIC DNA]</scope>
    <source>
        <strain evidence="7 8">IOWA-ATCC</strain>
    </source>
</reference>
<keyword evidence="3 5" id="KW-1133">Transmembrane helix</keyword>
<name>F0X484_CRYPV</name>
<feature type="transmembrane region" description="Helical" evidence="5">
    <location>
        <begin position="221"/>
        <end position="245"/>
    </location>
</feature>
<evidence type="ECO:0000256" key="4">
    <source>
        <dbReference type="ARBA" id="ARBA00023136"/>
    </source>
</evidence>
<dbReference type="Pfam" id="PF03619">
    <property type="entry name" value="Solute_trans_a"/>
    <property type="match status" value="1"/>
</dbReference>
<dbReference type="EMBL" id="FX115302">
    <property type="protein sequence ID" value="BAJ77405.1"/>
    <property type="molecule type" value="mRNA"/>
</dbReference>
<evidence type="ECO:0000256" key="3">
    <source>
        <dbReference type="ARBA" id="ARBA00022989"/>
    </source>
</evidence>
<evidence type="ECO:0000313" key="7">
    <source>
        <dbReference type="EMBL" id="QOY42807.1"/>
    </source>
</evidence>
<evidence type="ECO:0000313" key="8">
    <source>
        <dbReference type="Proteomes" id="UP000593906"/>
    </source>
</evidence>
<evidence type="ECO:0000313" key="6">
    <source>
        <dbReference type="EMBL" id="BAJ77405.1"/>
    </source>
</evidence>
<feature type="transmembrane region" description="Helical" evidence="5">
    <location>
        <begin position="6"/>
        <end position="25"/>
    </location>
</feature>
<dbReference type="VEuPathDB" id="CryptoDB:cgd2_4200"/>
<accession>F0X484</accession>
<dbReference type="EMBL" id="CP044421">
    <property type="protein sequence ID" value="QOY42807.1"/>
    <property type="molecule type" value="Genomic_DNA"/>
</dbReference>
<feature type="transmembrane region" description="Helical" evidence="5">
    <location>
        <begin position="183"/>
        <end position="205"/>
    </location>
</feature>
<reference evidence="6" key="1">
    <citation type="submission" date="2011-02" db="EMBL/GenBank/DDBJ databases">
        <title>Construction and analysis of full-length cDNA library of Cryptosporidium parvum.</title>
        <authorList>
            <person name="Yamagishi J."/>
            <person name="Wakaguri H."/>
            <person name="Sugano S."/>
            <person name="Kawano S."/>
            <person name="Fujisaki K."/>
            <person name="Sugimoto C."/>
            <person name="Watanabe J."/>
            <person name="Suzuki Y."/>
            <person name="Kimata I."/>
            <person name="Xuan X."/>
        </authorList>
    </citation>
    <scope>NUCLEOTIDE SEQUENCE</scope>
    <source>
        <strain evidence="6">HNJ-1</strain>
    </source>
</reference>
<feature type="transmembrane region" description="Helical" evidence="5">
    <location>
        <begin position="77"/>
        <end position="99"/>
    </location>
</feature>
<evidence type="ECO:0000256" key="5">
    <source>
        <dbReference type="SAM" id="Phobius"/>
    </source>
</evidence>
<protein>
    <submittedName>
        <fullName evidence="6">Cgd2_4200 protein</fullName>
    </submittedName>
</protein>
<dbReference type="VEuPathDB" id="CryptoDB:CPATCC_0026560"/>
<feature type="transmembrane region" description="Helical" evidence="5">
    <location>
        <begin position="257"/>
        <end position="279"/>
    </location>
</feature>
<proteinExistence type="evidence at transcript level"/>
<dbReference type="Proteomes" id="UP000593906">
    <property type="component" value="Chromosome 2"/>
</dbReference>
<keyword evidence="4 5" id="KW-0472">Membrane</keyword>
<evidence type="ECO:0000256" key="1">
    <source>
        <dbReference type="ARBA" id="ARBA00004141"/>
    </source>
</evidence>
<dbReference type="PANTHER" id="PTHR23423">
    <property type="entry name" value="ORGANIC SOLUTE TRANSPORTER-RELATED"/>
    <property type="match status" value="1"/>
</dbReference>
<dbReference type="AlphaFoldDB" id="F0X484"/>
<feature type="transmembrane region" description="Helical" evidence="5">
    <location>
        <begin position="299"/>
        <end position="318"/>
    </location>
</feature>
<feature type="transmembrane region" description="Helical" evidence="5">
    <location>
        <begin position="37"/>
        <end position="57"/>
    </location>
</feature>
<evidence type="ECO:0000256" key="2">
    <source>
        <dbReference type="ARBA" id="ARBA00022692"/>
    </source>
</evidence>
<dbReference type="SMART" id="SM01417">
    <property type="entry name" value="Solute_trans_a"/>
    <property type="match status" value="1"/>
</dbReference>
<comment type="subcellular location">
    <subcellularLocation>
        <location evidence="1">Membrane</location>
        <topology evidence="1">Multi-pass membrane protein</topology>
    </subcellularLocation>
</comment>